<dbReference type="Proteomes" id="UP000587760">
    <property type="component" value="Unassembled WGS sequence"/>
</dbReference>
<dbReference type="GO" id="GO:0008233">
    <property type="term" value="F:peptidase activity"/>
    <property type="evidence" value="ECO:0007669"/>
    <property type="project" value="UniProtKB-KW"/>
</dbReference>
<evidence type="ECO:0000313" key="8">
    <source>
        <dbReference type="Proteomes" id="UP000587760"/>
    </source>
</evidence>
<feature type="transmembrane region" description="Helical" evidence="5">
    <location>
        <begin position="56"/>
        <end position="74"/>
    </location>
</feature>
<evidence type="ECO:0000256" key="5">
    <source>
        <dbReference type="SAM" id="Phobius"/>
    </source>
</evidence>
<dbReference type="GO" id="GO:0006508">
    <property type="term" value="P:proteolysis"/>
    <property type="evidence" value="ECO:0007669"/>
    <property type="project" value="UniProtKB-KW"/>
</dbReference>
<evidence type="ECO:0000256" key="3">
    <source>
        <dbReference type="ARBA" id="ARBA00022989"/>
    </source>
</evidence>
<evidence type="ECO:0000259" key="6">
    <source>
        <dbReference type="Pfam" id="PF01957"/>
    </source>
</evidence>
<keyword evidence="7" id="KW-0645">Protease</keyword>
<feature type="transmembrane region" description="Helical" evidence="5">
    <location>
        <begin position="30"/>
        <end position="50"/>
    </location>
</feature>
<evidence type="ECO:0000313" key="7">
    <source>
        <dbReference type="EMBL" id="MBB6482317.1"/>
    </source>
</evidence>
<proteinExistence type="predicted"/>
<keyword evidence="8" id="KW-1185">Reference proteome</keyword>
<dbReference type="PANTHER" id="PTHR33507">
    <property type="entry name" value="INNER MEMBRANE PROTEIN YBBJ"/>
    <property type="match status" value="1"/>
</dbReference>
<dbReference type="PANTHER" id="PTHR33507:SF3">
    <property type="entry name" value="INNER MEMBRANE PROTEIN YBBJ"/>
    <property type="match status" value="1"/>
</dbReference>
<dbReference type="GO" id="GO:0005886">
    <property type="term" value="C:plasma membrane"/>
    <property type="evidence" value="ECO:0007669"/>
    <property type="project" value="TreeGrafter"/>
</dbReference>
<protein>
    <submittedName>
        <fullName evidence="7">Membrane protein implicated in regulation of membrane protease activity</fullName>
    </submittedName>
</protein>
<feature type="transmembrane region" description="Helical" evidence="5">
    <location>
        <begin position="6"/>
        <end position="23"/>
    </location>
</feature>
<dbReference type="InterPro" id="IPR012340">
    <property type="entry name" value="NA-bd_OB-fold"/>
</dbReference>
<feature type="domain" description="NfeD-like C-terminal" evidence="6">
    <location>
        <begin position="92"/>
        <end position="142"/>
    </location>
</feature>
<comment type="caution">
    <text evidence="7">The sequence shown here is derived from an EMBL/GenBank/DDBJ whole genome shotgun (WGS) entry which is preliminary data.</text>
</comment>
<keyword evidence="7" id="KW-0378">Hydrolase</keyword>
<evidence type="ECO:0000256" key="4">
    <source>
        <dbReference type="ARBA" id="ARBA00023136"/>
    </source>
</evidence>
<dbReference type="InterPro" id="IPR052165">
    <property type="entry name" value="Membrane_assoc_protease"/>
</dbReference>
<dbReference type="Pfam" id="PF01957">
    <property type="entry name" value="NfeD"/>
    <property type="match status" value="1"/>
</dbReference>
<dbReference type="AlphaFoldDB" id="A0A841RGH3"/>
<evidence type="ECO:0000256" key="1">
    <source>
        <dbReference type="ARBA" id="ARBA00004141"/>
    </source>
</evidence>
<dbReference type="InterPro" id="IPR002810">
    <property type="entry name" value="NfeD-like_C"/>
</dbReference>
<reference evidence="7 8" key="1">
    <citation type="submission" date="2020-08" db="EMBL/GenBank/DDBJ databases">
        <title>Genomic Encyclopedia of Type Strains, Phase IV (KMG-IV): sequencing the most valuable type-strain genomes for metagenomic binning, comparative biology and taxonomic classification.</title>
        <authorList>
            <person name="Goeker M."/>
        </authorList>
    </citation>
    <scope>NUCLEOTIDE SEQUENCE [LARGE SCALE GENOMIC DNA]</scope>
    <source>
        <strain evidence="7 8">DSM 2461</strain>
    </source>
</reference>
<keyword evidence="3 5" id="KW-1133">Transmembrane helix</keyword>
<dbReference type="Gene3D" id="2.40.50.140">
    <property type="entry name" value="Nucleic acid-binding proteins"/>
    <property type="match status" value="1"/>
</dbReference>
<dbReference type="RefSeq" id="WP_184748554.1">
    <property type="nucleotide sequence ID" value="NZ_JACHGJ010000011.1"/>
</dbReference>
<name>A0A841RGH3_9SPIO</name>
<dbReference type="EMBL" id="JACHGJ010000011">
    <property type="protein sequence ID" value="MBB6482317.1"/>
    <property type="molecule type" value="Genomic_DNA"/>
</dbReference>
<comment type="subcellular location">
    <subcellularLocation>
        <location evidence="1">Membrane</location>
        <topology evidence="1">Multi-pass membrane protein</topology>
    </subcellularLocation>
</comment>
<keyword evidence="4 5" id="KW-0472">Membrane</keyword>
<evidence type="ECO:0000256" key="2">
    <source>
        <dbReference type="ARBA" id="ARBA00022692"/>
    </source>
</evidence>
<accession>A0A841RGH3</accession>
<keyword evidence="2 5" id="KW-0812">Transmembrane</keyword>
<organism evidence="7 8">
    <name type="scientific">Spirochaeta isovalerica</name>
    <dbReference type="NCBI Taxonomy" id="150"/>
    <lineage>
        <taxon>Bacteria</taxon>
        <taxon>Pseudomonadati</taxon>
        <taxon>Spirochaetota</taxon>
        <taxon>Spirochaetia</taxon>
        <taxon>Spirochaetales</taxon>
        <taxon>Spirochaetaceae</taxon>
        <taxon>Spirochaeta</taxon>
    </lineage>
</organism>
<sequence>MIILIMNLYILIWFALGIIFIISELFIPGFTIFFFGCGALLTAVTGLIFPSVAQSYVIQLIIWLTSSILSLVFLRRKFSKTFTGKIHKNQTDSFIGEQAVVIDDIGEKTPGRISILGTTWKAESSDGSRFYKKDKVRIVKRKESESLTFIVERFTDD</sequence>
<gene>
    <name evidence="7" type="ORF">HNR50_004010</name>
</gene>